<accession>A0ABQ0C124</accession>
<sequence>MNEISHEATHGHDHHNHTHEHHEHASQSLRRNNTIITLNAYTQDEASIISLEWSSCEDVKQTEILLKQLFKNIARNITEQNGIIGHIKASMERSEVIMISLTDTEAMKKEALSPTIKIHAAVIALFIDKKILTQIVESAIDSSPLFSI</sequence>
<feature type="compositionally biased region" description="Basic and acidic residues" evidence="1">
    <location>
        <begin position="1"/>
        <end position="11"/>
    </location>
</feature>
<organism evidence="2 3">
    <name type="scientific">Blautia parvula</name>
    <dbReference type="NCBI Taxonomy" id="2877527"/>
    <lineage>
        <taxon>Bacteria</taxon>
        <taxon>Bacillati</taxon>
        <taxon>Bacillota</taxon>
        <taxon>Clostridia</taxon>
        <taxon>Lachnospirales</taxon>
        <taxon>Lachnospiraceae</taxon>
        <taxon>Blautia</taxon>
    </lineage>
</organism>
<dbReference type="RefSeq" id="WP_227211868.1">
    <property type="nucleotide sequence ID" value="NZ_BAABZQ010000001.1"/>
</dbReference>
<gene>
    <name evidence="2" type="ORF">K340107D12_52730</name>
</gene>
<name>A0ABQ0C124_9FIRM</name>
<evidence type="ECO:0000313" key="3">
    <source>
        <dbReference type="Proteomes" id="UP001600941"/>
    </source>
</evidence>
<reference evidence="2 3" key="1">
    <citation type="submission" date="2024-04" db="EMBL/GenBank/DDBJ databases">
        <title>Defined microbial consortia suppress multidrug-resistant proinflammatory Enterobacteriaceae via ecological control.</title>
        <authorList>
            <person name="Furuichi M."/>
            <person name="Kawaguchi T."/>
            <person name="Pust M."/>
            <person name="Yasuma K."/>
            <person name="Plichta D."/>
            <person name="Hasegawa N."/>
            <person name="Ohya T."/>
            <person name="Bhattarai S."/>
            <person name="Sasajima S."/>
            <person name="Aoto Y."/>
            <person name="Tuganbaev T."/>
            <person name="Yaginuma M."/>
            <person name="Ueda M."/>
            <person name="Okahashi N."/>
            <person name="Amafuji K."/>
            <person name="Kiridooshi Y."/>
            <person name="Sugita K."/>
            <person name="Strazar M."/>
            <person name="Skelly A."/>
            <person name="Suda W."/>
            <person name="Hattori M."/>
            <person name="Nakamoto N."/>
            <person name="Caballero S."/>
            <person name="Norman J."/>
            <person name="Olle B."/>
            <person name="Tanoue T."/>
            <person name="Arita M."/>
            <person name="Bucci V."/>
            <person name="Atarashi K."/>
            <person name="Xavier R."/>
            <person name="Honda K."/>
        </authorList>
    </citation>
    <scope>NUCLEOTIDE SEQUENCE [LARGE SCALE GENOMIC DNA]</scope>
    <source>
        <strain evidence="3">k34-0107-D12</strain>
    </source>
</reference>
<keyword evidence="3" id="KW-1185">Reference proteome</keyword>
<dbReference type="EMBL" id="BAABZQ010000001">
    <property type="protein sequence ID" value="GAA6502457.1"/>
    <property type="molecule type" value="Genomic_DNA"/>
</dbReference>
<evidence type="ECO:0000313" key="2">
    <source>
        <dbReference type="EMBL" id="GAA6502457.1"/>
    </source>
</evidence>
<evidence type="ECO:0000256" key="1">
    <source>
        <dbReference type="SAM" id="MobiDB-lite"/>
    </source>
</evidence>
<comment type="caution">
    <text evidence="2">The sequence shown here is derived from an EMBL/GenBank/DDBJ whole genome shotgun (WGS) entry which is preliminary data.</text>
</comment>
<proteinExistence type="predicted"/>
<dbReference type="Proteomes" id="UP001600941">
    <property type="component" value="Unassembled WGS sequence"/>
</dbReference>
<protein>
    <submittedName>
        <fullName evidence="2">Uncharacterized protein</fullName>
    </submittedName>
</protein>
<feature type="region of interest" description="Disordered" evidence="1">
    <location>
        <begin position="1"/>
        <end position="29"/>
    </location>
</feature>